<name>A0A7J9NWP4_METMI</name>
<comment type="caution">
    <text evidence="1">The sequence shown here is derived from an EMBL/GenBank/DDBJ whole genome shotgun (WGS) entry which is preliminary data.</text>
</comment>
<dbReference type="EMBL" id="JACDUH010000003">
    <property type="protein sequence ID" value="MBA2851684.1"/>
    <property type="molecule type" value="Genomic_DNA"/>
</dbReference>
<sequence length="161" mass="18226">MIKPLIIDDIAYYLDNATGNVYSIADDFTIETHSTPAILYSYLAKTYEHVTAEMKERRYYDGQTFTKMVFSEDISTSINIIYCENFTYAEQLLAIAEIYQAKHNAICDLESAFDMFVDNNALKFNCDGDGESRLISSQPTPDGALLAYNALRVARANYGEF</sequence>
<organism evidence="1 2">
    <name type="scientific">Methanococcus maripaludis</name>
    <name type="common">Methanococcus deltae</name>
    <dbReference type="NCBI Taxonomy" id="39152"/>
    <lineage>
        <taxon>Archaea</taxon>
        <taxon>Methanobacteriati</taxon>
        <taxon>Methanobacteriota</taxon>
        <taxon>Methanomada group</taxon>
        <taxon>Methanococci</taxon>
        <taxon>Methanococcales</taxon>
        <taxon>Methanococcaceae</taxon>
        <taxon>Methanococcus</taxon>
    </lineage>
</organism>
<gene>
    <name evidence="1" type="ORF">HNP86_001843</name>
</gene>
<dbReference type="AlphaFoldDB" id="A0A7J9NWP4"/>
<protein>
    <submittedName>
        <fullName evidence="1">Uncharacterized protein</fullName>
    </submittedName>
</protein>
<reference evidence="1 2" key="1">
    <citation type="submission" date="2020-07" db="EMBL/GenBank/DDBJ databases">
        <title>Genomic Encyclopedia of Type Strains, Phase IV (KMG-V): Genome sequencing to study the core and pangenomes of soil and plant-associated prokaryotes.</title>
        <authorList>
            <person name="Whitman W."/>
        </authorList>
    </citation>
    <scope>NUCLEOTIDE SEQUENCE [LARGE SCALE GENOMIC DNA]</scope>
    <source>
        <strain evidence="1 2">A1</strain>
    </source>
</reference>
<evidence type="ECO:0000313" key="2">
    <source>
        <dbReference type="Proteomes" id="UP000564425"/>
    </source>
</evidence>
<dbReference type="RefSeq" id="WP_181501510.1">
    <property type="nucleotide sequence ID" value="NZ_JACDUH010000003.1"/>
</dbReference>
<accession>A0A7J9NWP4</accession>
<proteinExistence type="predicted"/>
<evidence type="ECO:0000313" key="1">
    <source>
        <dbReference type="EMBL" id="MBA2851684.1"/>
    </source>
</evidence>
<dbReference type="Proteomes" id="UP000564425">
    <property type="component" value="Unassembled WGS sequence"/>
</dbReference>